<keyword evidence="5" id="KW-0945">Host-virus interaction</keyword>
<feature type="binding site" evidence="17">
    <location>
        <position position="110"/>
    </location>
    <ligand>
        <name>a divalent metal cation</name>
        <dbReference type="ChEBI" id="CHEBI:60240"/>
    </ligand>
</feature>
<keyword evidence="11" id="KW-0547">Nucleotide-binding</keyword>
<evidence type="ECO:0000256" key="7">
    <source>
        <dbReference type="ARBA" id="ARBA00022695"/>
    </source>
</evidence>
<dbReference type="GO" id="GO:0000166">
    <property type="term" value="F:nucleotide binding"/>
    <property type="evidence" value="ECO:0007669"/>
    <property type="project" value="UniProtKB-KW"/>
</dbReference>
<dbReference type="InterPro" id="IPR022692">
    <property type="entry name" value="Gemini_AL1_REP_central"/>
</dbReference>
<dbReference type="Pfam" id="PF00799">
    <property type="entry name" value="Gemini_AL1"/>
    <property type="match status" value="1"/>
</dbReference>
<reference evidence="20" key="1">
    <citation type="submission" date="2014-02" db="EMBL/GenBank/DDBJ databases">
        <title>The population diversity of Wheat dwarf virus in China.</title>
        <authorList>
            <person name="Wang X."/>
            <person name="Wang J."/>
            <person name="Wu B."/>
        </authorList>
    </citation>
    <scope>NUCLEOTIDE SEQUENCE</scope>
    <source>
        <strain evidence="20">GZGY07-3</strain>
    </source>
</reference>
<dbReference type="EC" id="3.1.21.-" evidence="18"/>
<dbReference type="FunFam" id="3.40.1310.20:FF:000001">
    <property type="entry name" value="Replication-associated protein"/>
    <property type="match status" value="1"/>
</dbReference>
<keyword evidence="8" id="KW-0235">DNA replication</keyword>
<keyword evidence="15" id="KW-0238">DNA-binding</keyword>
<dbReference type="GO" id="GO:0005198">
    <property type="term" value="F:structural molecule activity"/>
    <property type="evidence" value="ECO:0007669"/>
    <property type="project" value="InterPro"/>
</dbReference>
<dbReference type="InterPro" id="IPR049912">
    <property type="entry name" value="CRESS_DNA_REP"/>
</dbReference>
<proteinExistence type="inferred from homology"/>
<dbReference type="GO" id="GO:0006260">
    <property type="term" value="P:DNA replication"/>
    <property type="evidence" value="ECO:0007669"/>
    <property type="project" value="UniProtKB-KW"/>
</dbReference>
<evidence type="ECO:0000256" key="12">
    <source>
        <dbReference type="ARBA" id="ARBA00022759"/>
    </source>
</evidence>
<keyword evidence="9" id="KW-0540">Nuclease</keyword>
<dbReference type="PRINTS" id="PR00228">
    <property type="entry name" value="GEMCOATCLVL1"/>
</dbReference>
<dbReference type="InterPro" id="IPR001191">
    <property type="entry name" value="Gemini_AL1_REP"/>
</dbReference>
<dbReference type="Gene3D" id="3.40.1310.20">
    <property type="match status" value="1"/>
</dbReference>
<dbReference type="InterPro" id="IPR001301">
    <property type="entry name" value="Gemini_AL1_CLV"/>
</dbReference>
<evidence type="ECO:0000256" key="6">
    <source>
        <dbReference type="ARBA" id="ARBA00022679"/>
    </source>
</evidence>
<name>A0A0F6N2G5_9GEMI</name>
<evidence type="ECO:0000256" key="16">
    <source>
        <dbReference type="PIRSR" id="PIRSR601191-1"/>
    </source>
</evidence>
<dbReference type="PROSITE" id="PS52020">
    <property type="entry name" value="CRESS_DNA_REP"/>
    <property type="match status" value="1"/>
</dbReference>
<keyword evidence="4 18" id="KW-1048">Host nucleus</keyword>
<dbReference type="EMBL" id="KJ536087">
    <property type="protein sequence ID" value="AHZ62852.1"/>
    <property type="molecule type" value="Genomic_DNA"/>
</dbReference>
<evidence type="ECO:0000256" key="17">
    <source>
        <dbReference type="PIRSR" id="PIRSR601191-2"/>
    </source>
</evidence>
<keyword evidence="12" id="KW-0255">Endonuclease</keyword>
<dbReference type="GO" id="GO:0042025">
    <property type="term" value="C:host cell nucleus"/>
    <property type="evidence" value="ECO:0007669"/>
    <property type="project" value="UniProtKB-SubCell"/>
</dbReference>
<dbReference type="SUPFAM" id="SSF55464">
    <property type="entry name" value="Origin of replication-binding domain, RBD-like"/>
    <property type="match status" value="1"/>
</dbReference>
<sequence>MASSSTPRFRVYSKYLFLTYPQCTLEPQYALDSLRTLLNKYEPLYIAAVRELHEDGSPHLHVLVQNKLRASITNPNALNLRMDTSPFSIFHPNIQAAKDCNQVRDYITKEVDSDVNTAEWGTFVAVSTPGRKDRDADMKQIIESSSSREEFLSMVCNRFPFEWSIRLKDFEYTARHLFPDPVATYTPEFPTESLICHETIESWKNEHLYSESPGRHKSIYICGPTRTRKTSWARSLGTHNYYNSLVDFTTYDVNAKYNIIDDIPFKFTPNWKCFVGAQRGFTVNPKYGKRKVIRGGIPCIILVNPDEDWLKDMTPEQSDYMYSNAVVHYMYEGETFINYSFASGEDVTASQ</sequence>
<feature type="binding site" evidence="17">
    <location>
        <position position="51"/>
    </location>
    <ligand>
        <name>a divalent metal cation</name>
        <dbReference type="ChEBI" id="CHEBI:60240"/>
    </ligand>
</feature>
<evidence type="ECO:0000256" key="5">
    <source>
        <dbReference type="ARBA" id="ARBA00022581"/>
    </source>
</evidence>
<evidence type="ECO:0000256" key="3">
    <source>
        <dbReference type="ARBA" id="ARBA00022491"/>
    </source>
</evidence>
<evidence type="ECO:0000256" key="1">
    <source>
        <dbReference type="ARBA" id="ARBA00004147"/>
    </source>
</evidence>
<gene>
    <name evidence="20" type="primary">rep</name>
</gene>
<keyword evidence="13 18" id="KW-0378">Hydrolase</keyword>
<evidence type="ECO:0000256" key="18">
    <source>
        <dbReference type="RuleBase" id="RU361249"/>
    </source>
</evidence>
<evidence type="ECO:0000256" key="11">
    <source>
        <dbReference type="ARBA" id="ARBA00022741"/>
    </source>
</evidence>
<feature type="binding site" evidence="17">
    <location>
        <position position="61"/>
    </location>
    <ligand>
        <name>a divalent metal cation</name>
        <dbReference type="ChEBI" id="CHEBI:60240"/>
    </ligand>
</feature>
<dbReference type="GO" id="GO:0016888">
    <property type="term" value="F:DNA endonuclease activity, producing 5'-phosphomonoesters"/>
    <property type="evidence" value="ECO:0007669"/>
    <property type="project" value="InterPro"/>
</dbReference>
<evidence type="ECO:0000256" key="15">
    <source>
        <dbReference type="ARBA" id="ARBA00023125"/>
    </source>
</evidence>
<keyword evidence="6" id="KW-0808">Transferase</keyword>
<keyword evidence="3" id="KW-0678">Repressor</keyword>
<comment type="subcellular location">
    <subcellularLocation>
        <location evidence="1 18">Host nucleus</location>
    </subcellularLocation>
</comment>
<keyword evidence="10 17" id="KW-0479">Metal-binding</keyword>
<dbReference type="PRINTS" id="PR00227">
    <property type="entry name" value="GEMCOATAL1"/>
</dbReference>
<evidence type="ECO:0000256" key="13">
    <source>
        <dbReference type="ARBA" id="ARBA00022801"/>
    </source>
</evidence>
<evidence type="ECO:0000259" key="19">
    <source>
        <dbReference type="PROSITE" id="PS52020"/>
    </source>
</evidence>
<feature type="binding site" evidence="17">
    <location>
        <position position="59"/>
    </location>
    <ligand>
        <name>a divalent metal cation</name>
        <dbReference type="ChEBI" id="CHEBI:60240"/>
    </ligand>
</feature>
<protein>
    <recommendedName>
        <fullName evidence="18">Replication-associated protein</fullName>
        <shortName evidence="18">Rep</shortName>
        <ecNumber evidence="18">3.1.21.-</ecNumber>
    </recommendedName>
</protein>
<accession>A0A0F6N2G5</accession>
<evidence type="ECO:0000256" key="4">
    <source>
        <dbReference type="ARBA" id="ARBA00022562"/>
    </source>
</evidence>
<feature type="active site" description="For DNA cleavage activity" evidence="16">
    <location>
        <position position="106"/>
    </location>
</feature>
<organism evidence="20">
    <name type="scientific">Wheat dwarf virus</name>
    <dbReference type="NCBI Taxonomy" id="10834"/>
    <lineage>
        <taxon>Viruses</taxon>
        <taxon>Monodnaviria</taxon>
        <taxon>Shotokuvirae</taxon>
        <taxon>Cressdnaviricota</taxon>
        <taxon>Repensiviricetes</taxon>
        <taxon>Geplafuvirales</taxon>
        <taxon>Geminiviridae</taxon>
        <taxon>Mastrevirus</taxon>
        <taxon>Mastrevirus hordei</taxon>
    </lineage>
</organism>
<evidence type="ECO:0000313" key="20">
    <source>
        <dbReference type="EMBL" id="AHZ62852.1"/>
    </source>
</evidence>
<evidence type="ECO:0000256" key="10">
    <source>
        <dbReference type="ARBA" id="ARBA00022723"/>
    </source>
</evidence>
<dbReference type="GO" id="GO:0003677">
    <property type="term" value="F:DNA binding"/>
    <property type="evidence" value="ECO:0007669"/>
    <property type="project" value="UniProtKB-KW"/>
</dbReference>
<feature type="domain" description="CRESS-DNA virus Rep endonuclease" evidence="19">
    <location>
        <begin position="10"/>
        <end position="123"/>
    </location>
</feature>
<dbReference type="GO" id="GO:0046872">
    <property type="term" value="F:metal ion binding"/>
    <property type="evidence" value="ECO:0007669"/>
    <property type="project" value="UniProtKB-KW"/>
</dbReference>
<evidence type="ECO:0000256" key="14">
    <source>
        <dbReference type="ARBA" id="ARBA00023124"/>
    </source>
</evidence>
<keyword evidence="7" id="KW-0548">Nucleotidyltransferase</keyword>
<keyword evidence="14" id="KW-0190">Covalent protein-DNA linkage</keyword>
<evidence type="ECO:0000256" key="9">
    <source>
        <dbReference type="ARBA" id="ARBA00022722"/>
    </source>
</evidence>
<evidence type="ECO:0000256" key="8">
    <source>
        <dbReference type="ARBA" id="ARBA00022705"/>
    </source>
</evidence>
<dbReference type="GO" id="GO:0016779">
    <property type="term" value="F:nucleotidyltransferase activity"/>
    <property type="evidence" value="ECO:0007669"/>
    <property type="project" value="UniProtKB-KW"/>
</dbReference>
<comment type="cofactor">
    <cofactor evidence="17">
        <name>Mg(2+)</name>
        <dbReference type="ChEBI" id="CHEBI:18420"/>
    </cofactor>
    <cofactor evidence="17">
        <name>Mn(2+)</name>
        <dbReference type="ChEBI" id="CHEBI:29035"/>
    </cofactor>
    <text evidence="17">Divalent metal cations, possibly Mg(2+) or Mn(2+).</text>
</comment>
<dbReference type="Pfam" id="PF08283">
    <property type="entry name" value="Gemini_AL1_M"/>
    <property type="match status" value="1"/>
</dbReference>
<comment type="similarity">
    <text evidence="2 18">Belongs to the geminiviridae Rep protein family.</text>
</comment>
<evidence type="ECO:0000256" key="2">
    <source>
        <dbReference type="ARBA" id="ARBA00006240"/>
    </source>
</evidence>
<comment type="subunit">
    <text evidence="18">Homooligomer.</text>
</comment>